<organism evidence="7 8">
    <name type="scientific">Streptococcus pneumoniae</name>
    <dbReference type="NCBI Taxonomy" id="1313"/>
    <lineage>
        <taxon>Bacteria</taxon>
        <taxon>Bacillati</taxon>
        <taxon>Bacillota</taxon>
        <taxon>Bacilli</taxon>
        <taxon>Lactobacillales</taxon>
        <taxon>Streptococcaceae</taxon>
        <taxon>Streptococcus</taxon>
    </lineage>
</organism>
<dbReference type="EMBL" id="CABABW010000002">
    <property type="protein sequence ID" value="VRI32718.1"/>
    <property type="molecule type" value="Genomic_DNA"/>
</dbReference>
<dbReference type="PROSITE" id="PS00871">
    <property type="entry name" value="CLPAB_2"/>
    <property type="match status" value="1"/>
</dbReference>
<dbReference type="Gene3D" id="3.40.50.300">
    <property type="entry name" value="P-loop containing nucleotide triphosphate hydrolases"/>
    <property type="match status" value="2"/>
</dbReference>
<dbReference type="FunFam" id="3.40.50.300:FF:000010">
    <property type="entry name" value="Chaperone clpB 1, putative"/>
    <property type="match status" value="1"/>
</dbReference>
<dbReference type="GO" id="GO:0006508">
    <property type="term" value="P:proteolysis"/>
    <property type="evidence" value="ECO:0007669"/>
    <property type="project" value="UniProtKB-KW"/>
</dbReference>
<dbReference type="Pfam" id="PF10431">
    <property type="entry name" value="ClpB_D2-small"/>
    <property type="match status" value="1"/>
</dbReference>
<evidence type="ECO:0000256" key="3">
    <source>
        <dbReference type="ARBA" id="ARBA00023186"/>
    </source>
</evidence>
<evidence type="ECO:0000313" key="8">
    <source>
        <dbReference type="Proteomes" id="UP000304540"/>
    </source>
</evidence>
<dbReference type="PANTHER" id="PTHR11638:SF175">
    <property type="entry name" value="ATP-DEPENDENT CLP PROTEASE, ATP-BINDING SUBUNIT CLPC"/>
    <property type="match status" value="1"/>
</dbReference>
<dbReference type="SMART" id="SM01086">
    <property type="entry name" value="ClpB_D2-small"/>
    <property type="match status" value="1"/>
</dbReference>
<keyword evidence="1 4" id="KW-0547">Nucleotide-binding</keyword>
<evidence type="ECO:0000256" key="5">
    <source>
        <dbReference type="SAM" id="MobiDB-lite"/>
    </source>
</evidence>
<feature type="compositionally biased region" description="Gly residues" evidence="5">
    <location>
        <begin position="83"/>
        <end position="94"/>
    </location>
</feature>
<comment type="similarity">
    <text evidence="4">Belongs to the ClpA/ClpB family.</text>
</comment>
<dbReference type="InterPro" id="IPR050130">
    <property type="entry name" value="ClpA_ClpB"/>
</dbReference>
<dbReference type="GO" id="GO:0008233">
    <property type="term" value="F:peptidase activity"/>
    <property type="evidence" value="ECO:0007669"/>
    <property type="project" value="UniProtKB-KW"/>
</dbReference>
<evidence type="ECO:0000256" key="4">
    <source>
        <dbReference type="RuleBase" id="RU004432"/>
    </source>
</evidence>
<keyword evidence="7" id="KW-0378">Hydrolase</keyword>
<accession>A0A4M3JKW3</accession>
<dbReference type="InterPro" id="IPR027417">
    <property type="entry name" value="P-loop_NTPase"/>
</dbReference>
<evidence type="ECO:0000313" key="7">
    <source>
        <dbReference type="EMBL" id="VRI32718.1"/>
    </source>
</evidence>
<dbReference type="InterPro" id="IPR003959">
    <property type="entry name" value="ATPase_AAA_core"/>
</dbReference>
<protein>
    <submittedName>
        <fullName evidence="7">ATP-dependent Clp protease, ATP-binding subunit</fullName>
    </submittedName>
</protein>
<feature type="region of interest" description="Disordered" evidence="5">
    <location>
        <begin position="67"/>
        <end position="110"/>
    </location>
</feature>
<dbReference type="InterPro" id="IPR003593">
    <property type="entry name" value="AAA+_ATPase"/>
</dbReference>
<dbReference type="FunFam" id="3.40.50.300:FF:000025">
    <property type="entry name" value="ATP-dependent Clp protease subunit"/>
    <property type="match status" value="1"/>
</dbReference>
<dbReference type="GO" id="GO:0034605">
    <property type="term" value="P:cellular response to heat"/>
    <property type="evidence" value="ECO:0007669"/>
    <property type="project" value="TreeGrafter"/>
</dbReference>
<keyword evidence="3 4" id="KW-0143">Chaperone</keyword>
<dbReference type="SMART" id="SM00382">
    <property type="entry name" value="AAA"/>
    <property type="match status" value="2"/>
</dbReference>
<dbReference type="InterPro" id="IPR018368">
    <property type="entry name" value="ClpA/B_CS1"/>
</dbReference>
<feature type="domain" description="UVR" evidence="6">
    <location>
        <begin position="365"/>
        <end position="400"/>
    </location>
</feature>
<dbReference type="Pfam" id="PF17871">
    <property type="entry name" value="AAA_lid_9"/>
    <property type="match status" value="1"/>
</dbReference>
<evidence type="ECO:0000256" key="2">
    <source>
        <dbReference type="ARBA" id="ARBA00022840"/>
    </source>
</evidence>
<dbReference type="InterPro" id="IPR019489">
    <property type="entry name" value="Clp_ATPase_C"/>
</dbReference>
<keyword evidence="7" id="KW-0645">Protease</keyword>
<dbReference type="AlphaFoldDB" id="A0A4M3JKW3"/>
<dbReference type="CDD" id="cd19499">
    <property type="entry name" value="RecA-like_ClpB_Hsp104-like"/>
    <property type="match status" value="1"/>
</dbReference>
<dbReference type="Gene3D" id="1.10.8.60">
    <property type="match status" value="2"/>
</dbReference>
<keyword evidence="2 4" id="KW-0067">ATP-binding</keyword>
<dbReference type="Pfam" id="PF07724">
    <property type="entry name" value="AAA_2"/>
    <property type="match status" value="1"/>
</dbReference>
<dbReference type="GO" id="GO:0005524">
    <property type="term" value="F:ATP binding"/>
    <property type="evidence" value="ECO:0007669"/>
    <property type="project" value="UniProtKB-KW"/>
</dbReference>
<dbReference type="Gene3D" id="4.10.860.10">
    <property type="entry name" value="UVR domain"/>
    <property type="match status" value="1"/>
</dbReference>
<gene>
    <name evidence="7" type="primary">clpE</name>
    <name evidence="7" type="ORF">SAMEA3381574_00233</name>
</gene>
<dbReference type="GO" id="GO:0005737">
    <property type="term" value="C:cytoplasm"/>
    <property type="evidence" value="ECO:0007669"/>
    <property type="project" value="TreeGrafter"/>
</dbReference>
<dbReference type="PROSITE" id="PS50151">
    <property type="entry name" value="UVR"/>
    <property type="match status" value="1"/>
</dbReference>
<dbReference type="Pfam" id="PF00004">
    <property type="entry name" value="AAA"/>
    <property type="match status" value="1"/>
</dbReference>
<name>A0A4M3JKW3_STREE</name>
<dbReference type="PRINTS" id="PR00300">
    <property type="entry name" value="CLPPROTEASEA"/>
</dbReference>
<evidence type="ECO:0000256" key="1">
    <source>
        <dbReference type="ARBA" id="ARBA00022741"/>
    </source>
</evidence>
<evidence type="ECO:0000259" key="6">
    <source>
        <dbReference type="PROSITE" id="PS50151"/>
    </source>
</evidence>
<proteinExistence type="inferred from homology"/>
<dbReference type="InterPro" id="IPR028299">
    <property type="entry name" value="ClpA/B_CS2"/>
</dbReference>
<dbReference type="Proteomes" id="UP000304540">
    <property type="component" value="Unassembled WGS sequence"/>
</dbReference>
<dbReference type="GO" id="GO:0016887">
    <property type="term" value="F:ATP hydrolysis activity"/>
    <property type="evidence" value="ECO:0007669"/>
    <property type="project" value="InterPro"/>
</dbReference>
<dbReference type="PANTHER" id="PTHR11638">
    <property type="entry name" value="ATP-DEPENDENT CLP PROTEASE"/>
    <property type="match status" value="1"/>
</dbReference>
<dbReference type="PROSITE" id="PS00870">
    <property type="entry name" value="CLPAB_1"/>
    <property type="match status" value="1"/>
</dbReference>
<dbReference type="SUPFAM" id="SSF52540">
    <property type="entry name" value="P-loop containing nucleoside triphosphate hydrolases"/>
    <property type="match status" value="2"/>
</dbReference>
<dbReference type="InterPro" id="IPR001943">
    <property type="entry name" value="UVR_dom"/>
</dbReference>
<sequence>MLCQNCKINDSTIHLYTNLNGKQKQIDLCQNCYKIIKTDPNNSLFKGMTDLNNRDFDPFGDFFNDLNNFRPSSNTPPIPPTQSGGGYGGNGGYGSQNRGSAQTPPPSQEKGLLEEFGINVTEIARRGDIDPVIGRDDEIIRVIEILNRRTKNNPVLIGEPGVGKTAVVEGLAQKIVDGDVPHKLQGKQVIRLDVVSLVQGTGIRGQFEERMQKLMEEIRKREDIILFIDEIHEIVGAGSASDGNMDAGNILKPALARGELQLVGATTLNEYRIIEKDAALERRMQPVKVDEPTVDETITILKGIQKKYEDYHHVQYTDAAIEAAATLSNRYIQDRFLPDKAIDLLDEAGSKMNLTLNFVDPKVIDQRLIEAENLKSQATREEDFEKAAYFRDQIAKYKEMQKKKITDQDTPIISEKTIEHIIEQKTNIPVGDLKEKEQSQLIHLAEDLKSHVIGQDDAVDKIAKAIRRNRVGLGTPNRPIGSFLFVGPTGVGKTELPKQLAIELFGSADSMIRFDMSEYMEKHSVAKLVGAPPGYVGYDEAGQLTEKVRHNPYSLILLDEVEKAHPDVMHMFLQVLDDGRLTDGQGRTVSFKDAIIIMTSNAGTGKTEASVGFGAAREGRTNSVLGELGNFFSPEFMNRFDGIIEFKALSKDNLLQIVELMLADVNKRLSSNNIRLDVTDKVKEKLVDLGYDPKMGARPLRRTIQDYIEDTITDYYLENPSEKDLKAVMTSKGNIQIKSAKKAEVKSSEKEK</sequence>
<reference evidence="7 8" key="1">
    <citation type="submission" date="2019-04" db="EMBL/GenBank/DDBJ databases">
        <authorList>
            <consortium name="Pathogen Informatics"/>
        </authorList>
    </citation>
    <scope>NUCLEOTIDE SEQUENCE [LARGE SCALE GENOMIC DNA]</scope>
    <source>
        <strain evidence="7 8">GPSC232</strain>
    </source>
</reference>
<dbReference type="InterPro" id="IPR001270">
    <property type="entry name" value="ClpA/B"/>
</dbReference>
<dbReference type="CDD" id="cd00009">
    <property type="entry name" value="AAA"/>
    <property type="match status" value="1"/>
</dbReference>
<dbReference type="InterPro" id="IPR041546">
    <property type="entry name" value="ClpA/ClpB_AAA_lid"/>
</dbReference>